<accession>A0AB40AUQ0</accession>
<keyword evidence="1" id="KW-0479">Metal-binding</keyword>
<evidence type="ECO:0000313" key="4">
    <source>
        <dbReference type="RefSeq" id="XP_039118702.1"/>
    </source>
</evidence>
<sequence>MPKLNDIFKMVGEFSSAQEHVLPTEQSEANEEIIGSSSFLATSGGDDACGSHISILDPKRVKSKGRPKVNTSIKSGIDIQLSLQKKRTCSRCGRKGHYMSTCTFSQA</sequence>
<gene>
    <name evidence="4" type="primary">LOC120254721</name>
</gene>
<organism evidence="3 4">
    <name type="scientific">Dioscorea cayennensis subsp. rotundata</name>
    <name type="common">White Guinea yam</name>
    <name type="synonym">Dioscorea rotundata</name>
    <dbReference type="NCBI Taxonomy" id="55577"/>
    <lineage>
        <taxon>Eukaryota</taxon>
        <taxon>Viridiplantae</taxon>
        <taxon>Streptophyta</taxon>
        <taxon>Embryophyta</taxon>
        <taxon>Tracheophyta</taxon>
        <taxon>Spermatophyta</taxon>
        <taxon>Magnoliopsida</taxon>
        <taxon>Liliopsida</taxon>
        <taxon>Dioscoreales</taxon>
        <taxon>Dioscoreaceae</taxon>
        <taxon>Dioscorea</taxon>
    </lineage>
</organism>
<keyword evidence="1" id="KW-0862">Zinc</keyword>
<feature type="domain" description="CCHC-type" evidence="2">
    <location>
        <begin position="89"/>
        <end position="102"/>
    </location>
</feature>
<dbReference type="PROSITE" id="PS50158">
    <property type="entry name" value="ZF_CCHC"/>
    <property type="match status" value="1"/>
</dbReference>
<dbReference type="Proteomes" id="UP001515500">
    <property type="component" value="Unplaced"/>
</dbReference>
<keyword evidence="1" id="KW-0863">Zinc-finger</keyword>
<dbReference type="RefSeq" id="XP_039118702.1">
    <property type="nucleotide sequence ID" value="XM_039262768.1"/>
</dbReference>
<dbReference type="GO" id="GO:0003676">
    <property type="term" value="F:nucleic acid binding"/>
    <property type="evidence" value="ECO:0007669"/>
    <property type="project" value="InterPro"/>
</dbReference>
<reference evidence="4" key="1">
    <citation type="submission" date="2025-08" db="UniProtKB">
        <authorList>
            <consortium name="RefSeq"/>
        </authorList>
    </citation>
    <scope>IDENTIFICATION</scope>
</reference>
<proteinExistence type="predicted"/>
<dbReference type="GO" id="GO:0008270">
    <property type="term" value="F:zinc ion binding"/>
    <property type="evidence" value="ECO:0007669"/>
    <property type="project" value="UniProtKB-KW"/>
</dbReference>
<evidence type="ECO:0000259" key="2">
    <source>
        <dbReference type="PROSITE" id="PS50158"/>
    </source>
</evidence>
<dbReference type="InterPro" id="IPR001878">
    <property type="entry name" value="Znf_CCHC"/>
</dbReference>
<evidence type="ECO:0000313" key="3">
    <source>
        <dbReference type="Proteomes" id="UP001515500"/>
    </source>
</evidence>
<evidence type="ECO:0000256" key="1">
    <source>
        <dbReference type="PROSITE-ProRule" id="PRU00047"/>
    </source>
</evidence>
<keyword evidence="3" id="KW-1185">Reference proteome</keyword>
<protein>
    <submittedName>
        <fullName evidence="4">Uncharacterized protein LOC120254721</fullName>
    </submittedName>
</protein>
<dbReference type="GeneID" id="120254721"/>
<name>A0AB40AUQ0_DIOCR</name>
<dbReference type="AlphaFoldDB" id="A0AB40AUQ0"/>